<accession>A0ABR9DSI9</accession>
<evidence type="ECO:0000256" key="6">
    <source>
        <dbReference type="ARBA" id="ARBA00022827"/>
    </source>
</evidence>
<gene>
    <name evidence="8 10" type="primary">mqo</name>
    <name evidence="10" type="ORF">IGS67_11470</name>
</gene>
<dbReference type="Pfam" id="PF06039">
    <property type="entry name" value="Mqo"/>
    <property type="match status" value="1"/>
</dbReference>
<dbReference type="SUPFAM" id="SSF51905">
    <property type="entry name" value="FAD/NAD(P)-binding domain"/>
    <property type="match status" value="1"/>
</dbReference>
<feature type="transmembrane region" description="Helical" evidence="9">
    <location>
        <begin position="12"/>
        <end position="30"/>
    </location>
</feature>
<comment type="catalytic activity">
    <reaction evidence="1 8">
        <text>(S)-malate + a quinone = a quinol + oxaloacetate</text>
        <dbReference type="Rhea" id="RHEA:46012"/>
        <dbReference type="ChEBI" id="CHEBI:15589"/>
        <dbReference type="ChEBI" id="CHEBI:16452"/>
        <dbReference type="ChEBI" id="CHEBI:24646"/>
        <dbReference type="ChEBI" id="CHEBI:132124"/>
        <dbReference type="EC" id="1.1.5.4"/>
    </reaction>
</comment>
<evidence type="ECO:0000256" key="2">
    <source>
        <dbReference type="ARBA" id="ARBA00001974"/>
    </source>
</evidence>
<dbReference type="GO" id="GO:0008924">
    <property type="term" value="F:L-malate dehydrogenase (quinone) activity"/>
    <property type="evidence" value="ECO:0007669"/>
    <property type="project" value="UniProtKB-EC"/>
</dbReference>
<comment type="cofactor">
    <cofactor evidence="2 8">
        <name>FAD</name>
        <dbReference type="ChEBI" id="CHEBI:57692"/>
    </cofactor>
</comment>
<dbReference type="Gene3D" id="3.30.9.10">
    <property type="entry name" value="D-Amino Acid Oxidase, subunit A, domain 2"/>
    <property type="match status" value="1"/>
</dbReference>
<keyword evidence="6 8" id="KW-0274">FAD</keyword>
<dbReference type="PANTHER" id="PTHR43104:SF2">
    <property type="entry name" value="L-2-HYDROXYGLUTARATE DEHYDROGENASE, MITOCHONDRIAL"/>
    <property type="match status" value="1"/>
</dbReference>
<dbReference type="InterPro" id="IPR006231">
    <property type="entry name" value="MQO"/>
</dbReference>
<dbReference type="EMBL" id="JACZDF010000006">
    <property type="protein sequence ID" value="MBD9700102.1"/>
    <property type="molecule type" value="Genomic_DNA"/>
</dbReference>
<dbReference type="NCBIfam" id="NF009875">
    <property type="entry name" value="PRK13339.1"/>
    <property type="match status" value="1"/>
</dbReference>
<dbReference type="Gene3D" id="3.50.50.60">
    <property type="entry name" value="FAD/NAD(P)-binding domain"/>
    <property type="match status" value="1"/>
</dbReference>
<dbReference type="HAMAP" id="MF_00212">
    <property type="entry name" value="MQO"/>
    <property type="match status" value="1"/>
</dbReference>
<dbReference type="InterPro" id="IPR036188">
    <property type="entry name" value="FAD/NAD-bd_sf"/>
</dbReference>
<evidence type="ECO:0000256" key="9">
    <source>
        <dbReference type="SAM" id="Phobius"/>
    </source>
</evidence>
<name>A0ABR9DSI9_9MICO</name>
<dbReference type="NCBIfam" id="NF003605">
    <property type="entry name" value="PRK05257.1-4"/>
    <property type="match status" value="1"/>
</dbReference>
<evidence type="ECO:0000313" key="10">
    <source>
        <dbReference type="EMBL" id="MBD9700102.1"/>
    </source>
</evidence>
<evidence type="ECO:0000256" key="3">
    <source>
        <dbReference type="ARBA" id="ARBA00005012"/>
    </source>
</evidence>
<dbReference type="PANTHER" id="PTHR43104">
    <property type="entry name" value="L-2-HYDROXYGLUTARATE DEHYDROGENASE, MITOCHONDRIAL"/>
    <property type="match status" value="1"/>
</dbReference>
<sequence>MDRTKKNNVDVVLVGGGIMSATLGTLISLLEPTWKIEIFERLDGVALESSNPWNNAGTGHAALCELNYTPERPDGSIDTTKAVKINEQFQVSREFWHHLTSAGLLPEASTYMSRTPHMTFVRGEANVDYLRRRHAALSAHPLFSDLEFSDDPAVIAQWAPLLVAERADDEPIAATRAASGTDVDFGSLTRSMLRHLVDHGATLATQHEVKNLRRRKDGTWDVKVRDTSWNAKDPVRTVNARFVFVGAGGGALPLLQRSGIPEIKGYGGFPISGQFLRTTNPVIVAQHHAKVYGKADVGAPPMSVPHLDTRVVDGETSVMFGPYAGFSTKYLKQGSLLDLFTSIRPGNIVTMAGAGLDNMDLTAYLVSEVTKSFDAKFRSLRQFMPTARPEDWELITAGQRVQVMKRDPKKGGRLEFGTDVVTGADGTIAGLLGASPGASTAAWAMVDVLERCFPEHRAAWRPRLAAIAPSLATDDWDTPAERESLEALAELDEVGAADA</sequence>
<reference evidence="10 11" key="1">
    <citation type="submission" date="2020-09" db="EMBL/GenBank/DDBJ databases">
        <title>Flavimobilis rhizosphaerae sp. nov., isolated from rhizosphere soil of Spartina alterniflora.</title>
        <authorList>
            <person name="Hanqin C."/>
        </authorList>
    </citation>
    <scope>NUCLEOTIDE SEQUENCE [LARGE SCALE GENOMIC DNA]</scope>
    <source>
        <strain evidence="10 11">GY 10621</strain>
    </source>
</reference>
<dbReference type="NCBIfam" id="NF003606">
    <property type="entry name" value="PRK05257.2-1"/>
    <property type="match status" value="1"/>
</dbReference>
<dbReference type="NCBIfam" id="TIGR01320">
    <property type="entry name" value="mal_quin_oxido"/>
    <property type="match status" value="1"/>
</dbReference>
<keyword evidence="4 8" id="KW-0816">Tricarboxylic acid cycle</keyword>
<evidence type="ECO:0000256" key="7">
    <source>
        <dbReference type="ARBA" id="ARBA00023002"/>
    </source>
</evidence>
<dbReference type="Proteomes" id="UP000642107">
    <property type="component" value="Unassembled WGS sequence"/>
</dbReference>
<organism evidence="10 11">
    <name type="scientific">Flavimobilis rhizosphaerae</name>
    <dbReference type="NCBI Taxonomy" id="2775421"/>
    <lineage>
        <taxon>Bacteria</taxon>
        <taxon>Bacillati</taxon>
        <taxon>Actinomycetota</taxon>
        <taxon>Actinomycetes</taxon>
        <taxon>Micrococcales</taxon>
        <taxon>Jonesiaceae</taxon>
        <taxon>Flavimobilis</taxon>
    </lineage>
</organism>
<evidence type="ECO:0000256" key="5">
    <source>
        <dbReference type="ARBA" id="ARBA00022630"/>
    </source>
</evidence>
<keyword evidence="9" id="KW-0812">Transmembrane</keyword>
<keyword evidence="9" id="KW-0472">Membrane</keyword>
<evidence type="ECO:0000313" key="11">
    <source>
        <dbReference type="Proteomes" id="UP000642107"/>
    </source>
</evidence>
<evidence type="ECO:0000256" key="8">
    <source>
        <dbReference type="HAMAP-Rule" id="MF_00212"/>
    </source>
</evidence>
<keyword evidence="9" id="KW-1133">Transmembrane helix</keyword>
<evidence type="ECO:0000256" key="1">
    <source>
        <dbReference type="ARBA" id="ARBA00001139"/>
    </source>
</evidence>
<dbReference type="NCBIfam" id="NF003603">
    <property type="entry name" value="PRK05257.1-1"/>
    <property type="match status" value="1"/>
</dbReference>
<comment type="similarity">
    <text evidence="8">Belongs to the MQO family.</text>
</comment>
<dbReference type="EC" id="1.1.5.4" evidence="8"/>
<comment type="caution">
    <text evidence="10">The sequence shown here is derived from an EMBL/GenBank/DDBJ whole genome shotgun (WGS) entry which is preliminary data.</text>
</comment>
<dbReference type="NCBIfam" id="NF003611">
    <property type="entry name" value="PRK05257.3-2"/>
    <property type="match status" value="1"/>
</dbReference>
<keyword evidence="11" id="KW-1185">Reference proteome</keyword>
<keyword evidence="7 8" id="KW-0560">Oxidoreductase</keyword>
<protein>
    <recommendedName>
        <fullName evidence="8">Probable malate:quinone oxidoreductase</fullName>
        <ecNumber evidence="8">1.1.5.4</ecNumber>
    </recommendedName>
    <alternativeName>
        <fullName evidence="8">MQO</fullName>
    </alternativeName>
    <alternativeName>
        <fullName evidence="8">Malate dehydrogenase [quinone]</fullName>
    </alternativeName>
</protein>
<keyword evidence="5 8" id="KW-0285">Flavoprotein</keyword>
<evidence type="ECO:0000256" key="4">
    <source>
        <dbReference type="ARBA" id="ARBA00022532"/>
    </source>
</evidence>
<proteinExistence type="inferred from homology"/>
<comment type="pathway">
    <text evidence="3 8">Carbohydrate metabolism; tricarboxylic acid cycle; oxaloacetate from (S)-malate (quinone route): step 1/1.</text>
</comment>